<dbReference type="AlphaFoldDB" id="A0A0A9ALA6"/>
<organism evidence="1">
    <name type="scientific">Arundo donax</name>
    <name type="common">Giant reed</name>
    <name type="synonym">Donax arundinaceus</name>
    <dbReference type="NCBI Taxonomy" id="35708"/>
    <lineage>
        <taxon>Eukaryota</taxon>
        <taxon>Viridiplantae</taxon>
        <taxon>Streptophyta</taxon>
        <taxon>Embryophyta</taxon>
        <taxon>Tracheophyta</taxon>
        <taxon>Spermatophyta</taxon>
        <taxon>Magnoliopsida</taxon>
        <taxon>Liliopsida</taxon>
        <taxon>Poales</taxon>
        <taxon>Poaceae</taxon>
        <taxon>PACMAD clade</taxon>
        <taxon>Arundinoideae</taxon>
        <taxon>Arundineae</taxon>
        <taxon>Arundo</taxon>
    </lineage>
</organism>
<reference evidence="1" key="1">
    <citation type="submission" date="2014-09" db="EMBL/GenBank/DDBJ databases">
        <authorList>
            <person name="Magalhaes I.L.F."/>
            <person name="Oliveira U."/>
            <person name="Santos F.R."/>
            <person name="Vidigal T.H.D.A."/>
            <person name="Brescovit A.D."/>
            <person name="Santos A.J."/>
        </authorList>
    </citation>
    <scope>NUCLEOTIDE SEQUENCE</scope>
    <source>
        <tissue evidence="1">Shoot tissue taken approximately 20 cm above the soil surface</tissue>
    </source>
</reference>
<name>A0A0A9ALA6_ARUDO</name>
<evidence type="ECO:0000313" key="1">
    <source>
        <dbReference type="EMBL" id="JAD51946.1"/>
    </source>
</evidence>
<proteinExistence type="predicted"/>
<accession>A0A0A9ALA6</accession>
<protein>
    <submittedName>
        <fullName evidence="1">Uncharacterized protein</fullName>
    </submittedName>
</protein>
<dbReference type="EMBL" id="GBRH01245949">
    <property type="protein sequence ID" value="JAD51946.1"/>
    <property type="molecule type" value="Transcribed_RNA"/>
</dbReference>
<reference evidence="1" key="2">
    <citation type="journal article" date="2015" name="Data Brief">
        <title>Shoot transcriptome of the giant reed, Arundo donax.</title>
        <authorList>
            <person name="Barrero R.A."/>
            <person name="Guerrero F.D."/>
            <person name="Moolhuijzen P."/>
            <person name="Goolsby J.A."/>
            <person name="Tidwell J."/>
            <person name="Bellgard S.E."/>
            <person name="Bellgard M.I."/>
        </authorList>
    </citation>
    <scope>NUCLEOTIDE SEQUENCE</scope>
    <source>
        <tissue evidence="1">Shoot tissue taken approximately 20 cm above the soil surface</tissue>
    </source>
</reference>
<sequence>MDVKIFTFLLNHTIHLHIEFATVVGPYTDLMTMAVDY</sequence>